<gene>
    <name evidence="1" type="ORF">CDAR_582321</name>
</gene>
<sequence>MFAKARSRISAEAQKKGATDRRKALLKATLFTTNSSRFFRGRMKEAIPHLPRVGCSVATGVIFVRALGDKSVISAGRYLEREKWEKCFCWNVLKLSPICPRVGCRNHSRQGTWRQKRDFGGATLEKGKSGRDALVLCSINLRRAKVYNNTSRKKNRQFGGKVPNNFAKFIDVSEDVDRYDKVP</sequence>
<protein>
    <submittedName>
        <fullName evidence="1">Uncharacterized protein</fullName>
    </submittedName>
</protein>
<dbReference type="EMBL" id="BPLQ01006238">
    <property type="protein sequence ID" value="GIY20930.1"/>
    <property type="molecule type" value="Genomic_DNA"/>
</dbReference>
<name>A0AAV4RKY7_9ARAC</name>
<keyword evidence="2" id="KW-1185">Reference proteome</keyword>
<dbReference type="AlphaFoldDB" id="A0AAV4RKY7"/>
<comment type="caution">
    <text evidence="1">The sequence shown here is derived from an EMBL/GenBank/DDBJ whole genome shotgun (WGS) entry which is preliminary data.</text>
</comment>
<dbReference type="Proteomes" id="UP001054837">
    <property type="component" value="Unassembled WGS sequence"/>
</dbReference>
<proteinExistence type="predicted"/>
<evidence type="ECO:0000313" key="2">
    <source>
        <dbReference type="Proteomes" id="UP001054837"/>
    </source>
</evidence>
<accession>A0AAV4RKY7</accession>
<reference evidence="1 2" key="1">
    <citation type="submission" date="2021-06" db="EMBL/GenBank/DDBJ databases">
        <title>Caerostris darwini draft genome.</title>
        <authorList>
            <person name="Kono N."/>
            <person name="Arakawa K."/>
        </authorList>
    </citation>
    <scope>NUCLEOTIDE SEQUENCE [LARGE SCALE GENOMIC DNA]</scope>
</reference>
<evidence type="ECO:0000313" key="1">
    <source>
        <dbReference type="EMBL" id="GIY20930.1"/>
    </source>
</evidence>
<organism evidence="1 2">
    <name type="scientific">Caerostris darwini</name>
    <dbReference type="NCBI Taxonomy" id="1538125"/>
    <lineage>
        <taxon>Eukaryota</taxon>
        <taxon>Metazoa</taxon>
        <taxon>Ecdysozoa</taxon>
        <taxon>Arthropoda</taxon>
        <taxon>Chelicerata</taxon>
        <taxon>Arachnida</taxon>
        <taxon>Araneae</taxon>
        <taxon>Araneomorphae</taxon>
        <taxon>Entelegynae</taxon>
        <taxon>Araneoidea</taxon>
        <taxon>Araneidae</taxon>
        <taxon>Caerostris</taxon>
    </lineage>
</organism>